<gene>
    <name evidence="1" type="ORF">COM45_07975</name>
</gene>
<organism evidence="1 2">
    <name type="scientific">Corynebacterium accolens</name>
    <dbReference type="NCBI Taxonomy" id="38284"/>
    <lineage>
        <taxon>Bacteria</taxon>
        <taxon>Bacillati</taxon>
        <taxon>Actinomycetota</taxon>
        <taxon>Actinomycetes</taxon>
        <taxon>Mycobacteriales</taxon>
        <taxon>Corynebacteriaceae</taxon>
        <taxon>Corynebacterium</taxon>
    </lineage>
</organism>
<evidence type="ECO:0000313" key="2">
    <source>
        <dbReference type="Proteomes" id="UP000218690"/>
    </source>
</evidence>
<reference evidence="1 2" key="1">
    <citation type="submission" date="2017-09" db="EMBL/GenBank/DDBJ databases">
        <title>Draft Genome Sequence of Corynebacterium accolens AH4003.</title>
        <authorList>
            <person name="Chen Y."/>
            <person name="Oosthuysen W.F."/>
            <person name="Kelley S."/>
            <person name="Horswill A."/>
        </authorList>
    </citation>
    <scope>NUCLEOTIDE SEQUENCE [LARGE SCALE GENOMIC DNA]</scope>
    <source>
        <strain evidence="1 2">AH4003</strain>
    </source>
</reference>
<name>A0A2A4AKM6_9CORY</name>
<evidence type="ECO:0000313" key="1">
    <source>
        <dbReference type="EMBL" id="PCC82746.1"/>
    </source>
</evidence>
<dbReference type="Proteomes" id="UP000218690">
    <property type="component" value="Unassembled WGS sequence"/>
</dbReference>
<comment type="caution">
    <text evidence="1">The sequence shown here is derived from an EMBL/GenBank/DDBJ whole genome shotgun (WGS) entry which is preliminary data.</text>
</comment>
<dbReference type="AlphaFoldDB" id="A0A2A4AKM6"/>
<accession>A0A2A4AKM6</accession>
<proteinExistence type="predicted"/>
<dbReference type="EMBL" id="NWBP01000023">
    <property type="protein sequence ID" value="PCC82746.1"/>
    <property type="molecule type" value="Genomic_DNA"/>
</dbReference>
<protein>
    <submittedName>
        <fullName evidence="1">Uncharacterized protein</fullName>
    </submittedName>
</protein>
<sequence>MFPSLGDAHHFINKLIANILHDDDALDLGLLSRLGDIGGIETYVRIGAAELQQGLLEVAADEISVMKAWTCSKRVGHRKSVYNHVLDLNAPL</sequence>